<proteinExistence type="predicted"/>
<organism evidence="1 2">
    <name type="scientific">Aneurinibacillus soli</name>
    <dbReference type="NCBI Taxonomy" id="1500254"/>
    <lineage>
        <taxon>Bacteria</taxon>
        <taxon>Bacillati</taxon>
        <taxon>Bacillota</taxon>
        <taxon>Bacilli</taxon>
        <taxon>Bacillales</taxon>
        <taxon>Paenibacillaceae</taxon>
        <taxon>Aneurinibacillus group</taxon>
        <taxon>Aneurinibacillus</taxon>
    </lineage>
</organism>
<name>A0A0U5AV20_9BACL</name>
<dbReference type="KEGG" id="asoc:CB4_01768"/>
<evidence type="ECO:0000313" key="1">
    <source>
        <dbReference type="EMBL" id="BAU27594.1"/>
    </source>
</evidence>
<keyword evidence="2" id="KW-1185">Reference proteome</keyword>
<evidence type="ECO:0000313" key="2">
    <source>
        <dbReference type="Proteomes" id="UP000217696"/>
    </source>
</evidence>
<dbReference type="AlphaFoldDB" id="A0A0U5AV20"/>
<accession>A0A0U5AV20</accession>
<dbReference type="Proteomes" id="UP000217696">
    <property type="component" value="Chromosome"/>
</dbReference>
<reference evidence="1 2" key="1">
    <citation type="submission" date="2015-12" db="EMBL/GenBank/DDBJ databases">
        <title>Genome sequence of Aneurinibacillus soli.</title>
        <authorList>
            <person name="Lee J.S."/>
            <person name="Lee K.C."/>
            <person name="Kim K.K."/>
            <person name="Lee B.W."/>
        </authorList>
    </citation>
    <scope>NUCLEOTIDE SEQUENCE [LARGE SCALE GENOMIC DNA]</scope>
    <source>
        <strain evidence="1 2">CB4</strain>
    </source>
</reference>
<sequence length="39" mass="4469">MSIEQRFADLEARVEKLEAAEQATAQIIINELKRRGINL</sequence>
<dbReference type="EMBL" id="AP017312">
    <property type="protein sequence ID" value="BAU27594.1"/>
    <property type="molecule type" value="Genomic_DNA"/>
</dbReference>
<protein>
    <submittedName>
        <fullName evidence="1">Uncharacterized protein</fullName>
    </submittedName>
</protein>
<gene>
    <name evidence="1" type="ORF">CB4_01768</name>
</gene>